<gene>
    <name evidence="1" type="ORF">J2TS6_43820</name>
</gene>
<organism evidence="1 2">
    <name type="scientific">Paenibacillus albilobatus</name>
    <dbReference type="NCBI Taxonomy" id="2716884"/>
    <lineage>
        <taxon>Bacteria</taxon>
        <taxon>Bacillati</taxon>
        <taxon>Bacillota</taxon>
        <taxon>Bacilli</taxon>
        <taxon>Bacillales</taxon>
        <taxon>Paenibacillaceae</taxon>
        <taxon>Paenibacillus</taxon>
    </lineage>
</organism>
<reference evidence="1" key="1">
    <citation type="submission" date="2021-03" db="EMBL/GenBank/DDBJ databases">
        <title>Antimicrobial resistance genes in bacteria isolated from Japanese honey, and their potential for conferring macrolide and lincosamide resistance in the American foulbrood pathogen Paenibacillus larvae.</title>
        <authorList>
            <person name="Okamoto M."/>
            <person name="Kumagai M."/>
            <person name="Kanamori H."/>
            <person name="Takamatsu D."/>
        </authorList>
    </citation>
    <scope>NUCLEOTIDE SEQUENCE</scope>
    <source>
        <strain evidence="1">J2TS6</strain>
    </source>
</reference>
<name>A0A919XJA4_9BACL</name>
<accession>A0A919XJA4</accession>
<evidence type="ECO:0000313" key="2">
    <source>
        <dbReference type="Proteomes" id="UP000679779"/>
    </source>
</evidence>
<keyword evidence="2" id="KW-1185">Reference proteome</keyword>
<comment type="caution">
    <text evidence="1">The sequence shown here is derived from an EMBL/GenBank/DDBJ whole genome shotgun (WGS) entry which is preliminary data.</text>
</comment>
<evidence type="ECO:0000313" key="1">
    <source>
        <dbReference type="EMBL" id="GIO33241.1"/>
    </source>
</evidence>
<protein>
    <submittedName>
        <fullName evidence="1">Uncharacterized protein</fullName>
    </submittedName>
</protein>
<dbReference type="Proteomes" id="UP000679779">
    <property type="component" value="Unassembled WGS sequence"/>
</dbReference>
<dbReference type="AlphaFoldDB" id="A0A919XJA4"/>
<dbReference type="RefSeq" id="WP_212958398.1">
    <property type="nucleotide sequence ID" value="NZ_BORQ01000005.1"/>
</dbReference>
<dbReference type="EMBL" id="BORQ01000005">
    <property type="protein sequence ID" value="GIO33241.1"/>
    <property type="molecule type" value="Genomic_DNA"/>
</dbReference>
<proteinExistence type="predicted"/>
<sequence>MKLAQDVLTIEQVTSIGKESMNKILDVIFYDFKLGDFFFLDKNPDRIYLIEDIIIKNDDWLIIYDNGKQAVYEECVPLFTVGNLIDILSSMHSFDLRTFGQGWILLWDSSMSFESETDEPLLLFLWRVLTEICREGKYVY</sequence>